<evidence type="ECO:0000313" key="7">
    <source>
        <dbReference type="Proteomes" id="UP000046155"/>
    </source>
</evidence>
<dbReference type="InterPro" id="IPR003806">
    <property type="entry name" value="ATP-grasp_PylC-type"/>
</dbReference>
<dbReference type="SUPFAM" id="SSF51905">
    <property type="entry name" value="FAD/NAD(P)-binding domain"/>
    <property type="match status" value="1"/>
</dbReference>
<evidence type="ECO:0000313" key="6">
    <source>
        <dbReference type="EMBL" id="CEO90596.1"/>
    </source>
</evidence>
<dbReference type="AlphaFoldDB" id="A0A0B7MRE4"/>
<evidence type="ECO:0000259" key="5">
    <source>
        <dbReference type="PROSITE" id="PS50975"/>
    </source>
</evidence>
<dbReference type="NCBIfam" id="TIGR03909">
    <property type="entry name" value="pyrrolys_PylC"/>
    <property type="match status" value="1"/>
</dbReference>
<proteinExistence type="predicted"/>
<keyword evidence="3 4" id="KW-0067">ATP-binding</keyword>
<dbReference type="PROSITE" id="PS50975">
    <property type="entry name" value="ATP_GRASP"/>
    <property type="match status" value="1"/>
</dbReference>
<sequence>MRVVVAGGKLQGVEAAYLARQAGWSVLLIDKNGSPLARGLCDQFCRLDILLDSDKLVGVLRGADFVIPAIEDEAVLECLEEVAQRAGVPIACDLFSYAITSSKKRSDRLFAEKGMPAPRYWPDCQFPVIAKPSGMSGSKGIKKISDERELALFFEEVGSKRNNYLIQEFIEGDSYSIEVVGSPGNYVPLQVTDLEFDPGYDCKRVNAPTKLTLKQERQFRDLGVRIAELLPLTGIMDVEVINDHGILKVLEIDARLPSQTPTTVYKSTGINMLVMLYDLFTRGQVEMDPDLTSPRGVVYEHVKVTPGKIETLGEHIISQAGCLNYKQDFFGADEALTDYVSGSTSWTATLIITGKNRTNPRPVREKRMPGG</sequence>
<dbReference type="InterPro" id="IPR036188">
    <property type="entry name" value="FAD/NAD-bd_sf"/>
</dbReference>
<dbReference type="Gene3D" id="3.30.470.20">
    <property type="entry name" value="ATP-grasp fold, B domain"/>
    <property type="match status" value="1"/>
</dbReference>
<dbReference type="Pfam" id="PF02655">
    <property type="entry name" value="ATP-grasp_3"/>
    <property type="match status" value="1"/>
</dbReference>
<gene>
    <name evidence="6" type="ORF">SSCH_980009</name>
</gene>
<feature type="domain" description="ATP-grasp" evidence="5">
    <location>
        <begin position="80"/>
        <end position="281"/>
    </location>
</feature>
<organism evidence="6 7">
    <name type="scientific">Syntrophaceticus schinkii</name>
    <dbReference type="NCBI Taxonomy" id="499207"/>
    <lineage>
        <taxon>Bacteria</taxon>
        <taxon>Bacillati</taxon>
        <taxon>Bacillota</taxon>
        <taxon>Clostridia</taxon>
        <taxon>Thermoanaerobacterales</taxon>
        <taxon>Thermoanaerobacterales Family III. Incertae Sedis</taxon>
        <taxon>Syntrophaceticus</taxon>
    </lineage>
</organism>
<dbReference type="EMBL" id="CDRZ01000300">
    <property type="protein sequence ID" value="CEO90596.1"/>
    <property type="molecule type" value="Genomic_DNA"/>
</dbReference>
<protein>
    <recommendedName>
        <fullName evidence="5">ATP-grasp domain-containing protein</fullName>
    </recommendedName>
</protein>
<keyword evidence="2 4" id="KW-0547">Nucleotide-binding</keyword>
<dbReference type="Proteomes" id="UP000046155">
    <property type="component" value="Unassembled WGS sequence"/>
</dbReference>
<dbReference type="SUPFAM" id="SSF56059">
    <property type="entry name" value="Glutathione synthetase ATP-binding domain-like"/>
    <property type="match status" value="1"/>
</dbReference>
<evidence type="ECO:0000256" key="2">
    <source>
        <dbReference type="ARBA" id="ARBA00022741"/>
    </source>
</evidence>
<dbReference type="InterPro" id="IPR023890">
    <property type="entry name" value="Pyrrolys_PylC"/>
</dbReference>
<accession>A0A0B7MRE4</accession>
<evidence type="ECO:0000256" key="4">
    <source>
        <dbReference type="PROSITE-ProRule" id="PRU00409"/>
    </source>
</evidence>
<name>A0A0B7MRE4_9FIRM</name>
<dbReference type="InterPro" id="IPR011761">
    <property type="entry name" value="ATP-grasp"/>
</dbReference>
<dbReference type="GO" id="GO:0016874">
    <property type="term" value="F:ligase activity"/>
    <property type="evidence" value="ECO:0007669"/>
    <property type="project" value="UniProtKB-KW"/>
</dbReference>
<dbReference type="PANTHER" id="PTHR43055:SF1">
    <property type="entry name" value="FORMATE-DEPENDENT PHOSPHORIBOSYLGLYCINAMIDE FORMYLTRANSFERASE"/>
    <property type="match status" value="1"/>
</dbReference>
<dbReference type="GO" id="GO:0005829">
    <property type="term" value="C:cytosol"/>
    <property type="evidence" value="ECO:0007669"/>
    <property type="project" value="TreeGrafter"/>
</dbReference>
<keyword evidence="1" id="KW-0436">Ligase</keyword>
<reference evidence="7" key="1">
    <citation type="submission" date="2015-01" db="EMBL/GenBank/DDBJ databases">
        <authorList>
            <person name="Manzoor Shahid"/>
            <person name="Zubair Saima"/>
        </authorList>
    </citation>
    <scope>NUCLEOTIDE SEQUENCE [LARGE SCALE GENOMIC DNA]</scope>
    <source>
        <strain evidence="7">Sp3</strain>
    </source>
</reference>
<dbReference type="OrthoDB" id="5415832at2"/>
<dbReference type="PANTHER" id="PTHR43055">
    <property type="entry name" value="FORMATE-DEPENDENT PHOSPHORIBOSYLGLYCINAMIDE FORMYLTRANSFERASE"/>
    <property type="match status" value="1"/>
</dbReference>
<evidence type="ECO:0000256" key="3">
    <source>
        <dbReference type="ARBA" id="ARBA00022840"/>
    </source>
</evidence>
<dbReference type="GO" id="GO:0005524">
    <property type="term" value="F:ATP binding"/>
    <property type="evidence" value="ECO:0007669"/>
    <property type="project" value="UniProtKB-UniRule"/>
</dbReference>
<dbReference type="Gene3D" id="3.40.50.720">
    <property type="entry name" value="NAD(P)-binding Rossmann-like Domain"/>
    <property type="match status" value="1"/>
</dbReference>
<dbReference type="GO" id="GO:0071524">
    <property type="term" value="P:pyrrolysine biosynthetic process"/>
    <property type="evidence" value="ECO:0007669"/>
    <property type="project" value="InterPro"/>
</dbReference>
<dbReference type="RefSeq" id="WP_044666331.1">
    <property type="nucleotide sequence ID" value="NZ_CDRZ01000300.1"/>
</dbReference>
<keyword evidence="7" id="KW-1185">Reference proteome</keyword>
<dbReference type="GO" id="GO:0046872">
    <property type="term" value="F:metal ion binding"/>
    <property type="evidence" value="ECO:0007669"/>
    <property type="project" value="InterPro"/>
</dbReference>
<evidence type="ECO:0000256" key="1">
    <source>
        <dbReference type="ARBA" id="ARBA00022598"/>
    </source>
</evidence>